<dbReference type="EMBL" id="JACIDX010000011">
    <property type="protein sequence ID" value="MBB3955970.1"/>
    <property type="molecule type" value="Genomic_DNA"/>
</dbReference>
<feature type="signal peptide" evidence="1">
    <location>
        <begin position="1"/>
        <end position="18"/>
    </location>
</feature>
<dbReference type="PROSITE" id="PS51257">
    <property type="entry name" value="PROKAR_LIPOPROTEIN"/>
    <property type="match status" value="1"/>
</dbReference>
<organism evidence="3 4">
    <name type="scientific">Novosphingobium sediminicola</name>
    <dbReference type="NCBI Taxonomy" id="563162"/>
    <lineage>
        <taxon>Bacteria</taxon>
        <taxon>Pseudomonadati</taxon>
        <taxon>Pseudomonadota</taxon>
        <taxon>Alphaproteobacteria</taxon>
        <taxon>Sphingomonadales</taxon>
        <taxon>Sphingomonadaceae</taxon>
        <taxon>Novosphingobium</taxon>
    </lineage>
</organism>
<evidence type="ECO:0000259" key="2">
    <source>
        <dbReference type="Pfam" id="PF13590"/>
    </source>
</evidence>
<sequence>MMRLISSLAPLLLLSACAVPVGPVEVSRFHVADASPLGHGTIAVVPGPGMDGSSLELQSYQIAVEAQLAALGYTAAPPDSADQIAAIRLVRTALTESRSPVGVSLGASGSNYGSGAGVGISIPIRTASGQQTATDLIAVIRDRASGKALWEGRASFTVSSTSPLAQTQLAAPKLAQALFSGFPGQSGETIRVP</sequence>
<proteinExistence type="predicted"/>
<evidence type="ECO:0000256" key="1">
    <source>
        <dbReference type="SAM" id="SignalP"/>
    </source>
</evidence>
<dbReference type="Pfam" id="PF13590">
    <property type="entry name" value="DUF4136"/>
    <property type="match status" value="1"/>
</dbReference>
<dbReference type="InterPro" id="IPR025411">
    <property type="entry name" value="DUF4136"/>
</dbReference>
<gene>
    <name evidence="3" type="ORF">GGR38_002927</name>
</gene>
<feature type="chain" id="PRO_5030820769" description="DUF4136 domain-containing protein" evidence="1">
    <location>
        <begin position="19"/>
        <end position="193"/>
    </location>
</feature>
<evidence type="ECO:0000313" key="3">
    <source>
        <dbReference type="EMBL" id="MBB3955970.1"/>
    </source>
</evidence>
<dbReference type="RefSeq" id="WP_183626749.1">
    <property type="nucleotide sequence ID" value="NZ_JACIDX010000011.1"/>
</dbReference>
<feature type="domain" description="DUF4136" evidence="2">
    <location>
        <begin position="52"/>
        <end position="184"/>
    </location>
</feature>
<protein>
    <recommendedName>
        <fullName evidence="2">DUF4136 domain-containing protein</fullName>
    </recommendedName>
</protein>
<keyword evidence="4" id="KW-1185">Reference proteome</keyword>
<dbReference type="AlphaFoldDB" id="A0A7W6CLJ3"/>
<name>A0A7W6CLJ3_9SPHN</name>
<comment type="caution">
    <text evidence="3">The sequence shown here is derived from an EMBL/GenBank/DDBJ whole genome shotgun (WGS) entry which is preliminary data.</text>
</comment>
<reference evidence="3 4" key="1">
    <citation type="submission" date="2020-08" db="EMBL/GenBank/DDBJ databases">
        <title>Genomic Encyclopedia of Type Strains, Phase IV (KMG-IV): sequencing the most valuable type-strain genomes for metagenomic binning, comparative biology and taxonomic classification.</title>
        <authorList>
            <person name="Goeker M."/>
        </authorList>
    </citation>
    <scope>NUCLEOTIDE SEQUENCE [LARGE SCALE GENOMIC DNA]</scope>
    <source>
        <strain evidence="3 4">DSM 27057</strain>
    </source>
</reference>
<dbReference type="Proteomes" id="UP000548867">
    <property type="component" value="Unassembled WGS sequence"/>
</dbReference>
<evidence type="ECO:0000313" key="4">
    <source>
        <dbReference type="Proteomes" id="UP000548867"/>
    </source>
</evidence>
<accession>A0A7W6CLJ3</accession>
<keyword evidence="1" id="KW-0732">Signal</keyword>